<dbReference type="SUPFAM" id="SSF82693">
    <property type="entry name" value="Multidrug efflux transporter AcrB pore domain, PN1, PN2, PC1 and PC2 subdomains"/>
    <property type="match status" value="2"/>
</dbReference>
<keyword evidence="3" id="KW-1185">Reference proteome</keyword>
<keyword evidence="1" id="KW-0472">Membrane</keyword>
<keyword evidence="1" id="KW-1133">Transmembrane helix</keyword>
<dbReference type="InterPro" id="IPR027463">
    <property type="entry name" value="AcrB_DN_DC_subdom"/>
</dbReference>
<protein>
    <submittedName>
        <fullName evidence="2">Uncharacterized protein</fullName>
    </submittedName>
</protein>
<dbReference type="Proteomes" id="UP000005801">
    <property type="component" value="Unassembled WGS sequence"/>
</dbReference>
<feature type="transmembrane region" description="Helical" evidence="1">
    <location>
        <begin position="28"/>
        <end position="46"/>
    </location>
</feature>
<proteinExistence type="predicted"/>
<dbReference type="Gene3D" id="3.30.2090.10">
    <property type="entry name" value="Multidrug efflux transporter AcrB TolC docking domain, DN and DC subdomains"/>
    <property type="match status" value="2"/>
</dbReference>
<accession>A6GBJ2</accession>
<feature type="transmembrane region" description="Helical" evidence="1">
    <location>
        <begin position="947"/>
        <end position="968"/>
    </location>
</feature>
<feature type="transmembrane region" description="Helical" evidence="1">
    <location>
        <begin position="894"/>
        <end position="914"/>
    </location>
</feature>
<feature type="transmembrane region" description="Helical" evidence="1">
    <location>
        <begin position="345"/>
        <end position="365"/>
    </location>
</feature>
<dbReference type="PANTHER" id="PTHR32063">
    <property type="match status" value="1"/>
</dbReference>
<evidence type="ECO:0000313" key="2">
    <source>
        <dbReference type="EMBL" id="EDM76796.1"/>
    </source>
</evidence>
<sequence length="1076" mass="115244">MTEPNDLASGQAQELGSGPLAWMVRNNVAANLLMLVLIVAGGLGILSAKQEVFPEFDLDQVNVTVAYPGASPGEVEQSIILAVEEKVRGIDGVKRVDSTAREGSGTVAVSLLLDANPQEVLADVKNEVDRVTTFPVEAEEPVVSLAKRRSQVVSLILSGDHELQDLHAIAEDARMRLLQHEDITQVELEGVPALELSVEVPRAELERYGLTLDEVAREIGSASLELPAGALESDSGEIRVRVSDRRSTGQAISELILRGTRGGGELRLGDIATITDGYEDSKQYSLYNGKPAVRVTAYRTGDETPTAVAAAVRETAEGLRAQLPPEVEVSVWQDDSEVLDDRISLLTKNAGMGLLLVLLVLALFLDLRLAFWVSLGIPISFMGAFVVLGGTDLSINMITLFAFIVTLGMVVDDAIVVGERTHAYRQEGHAPMAAAILAARDMAGPITFAILTTIAAFMPMLFVPGTMGKVFEMIPMVVIAVLIISLIESFFILPAHLAHTPDARGESSRLPRRGIVGVFGKLQDGVASGLATFIAKVYTPVVKAFMRLRYLAMAGALSVLVLTVAFVASGAVPFNFFPQIEGDLVTVQVRLPYGVALARTEAVGEQLQASLGQTIDEFGGEAKVRGVYTRVGQSAPGAGPGAVEAESGSHLIAFEVALVPSGERDFTAEQFLDDWRTRTGELHEVESIRFTAASGPGAGDAVAIQVLSADEQALAAVAGELTETLSSYAELTNIENGYVSGKPQLDFRLSDEARGLGFSAEMVAAQLRAAFYGAEAVREQRGRNELKIMTRLPEDERRTEHDLEALMIRSPAGEFVPLGRLVDLERGLAPTSIEREDGRRKVVVSAELAPGVPSPRPVLEALDEGVFDDLRARYPELDIEMVGAQREQRETFAALGRGYLLALLLIYALLAIPFRSYVQPVIIMMVIPFGFVGAIAGHALMGYGLSLMSMFGLIALSGVVVNDSLVLIDATNKARLADPSLSAFDAVLGGGIQRFRPILLTSLTTFFGLVPMLAETSMQARFLIPMAISLAFGVLAATVVVLLLVPSLYLIVEDAIALVSRRGPEPEPKPEPEPES</sequence>
<feature type="transmembrane region" description="Helical" evidence="1">
    <location>
        <begin position="1026"/>
        <end position="1052"/>
    </location>
</feature>
<dbReference type="Pfam" id="PF00873">
    <property type="entry name" value="ACR_tran"/>
    <property type="match status" value="1"/>
</dbReference>
<dbReference type="eggNOG" id="COG0841">
    <property type="taxonomic scope" value="Bacteria"/>
</dbReference>
<dbReference type="GO" id="GO:0005886">
    <property type="term" value="C:plasma membrane"/>
    <property type="evidence" value="ECO:0007669"/>
    <property type="project" value="TreeGrafter"/>
</dbReference>
<reference evidence="2 3" key="1">
    <citation type="submission" date="2007-06" db="EMBL/GenBank/DDBJ databases">
        <authorList>
            <person name="Shimkets L."/>
            <person name="Ferriera S."/>
            <person name="Johnson J."/>
            <person name="Kravitz S."/>
            <person name="Beeson K."/>
            <person name="Sutton G."/>
            <person name="Rogers Y.-H."/>
            <person name="Friedman R."/>
            <person name="Frazier M."/>
            <person name="Venter J.C."/>
        </authorList>
    </citation>
    <scope>NUCLEOTIDE SEQUENCE [LARGE SCALE GENOMIC DNA]</scope>
    <source>
        <strain evidence="2 3">SIR-1</strain>
    </source>
</reference>
<dbReference type="SUPFAM" id="SSF82714">
    <property type="entry name" value="Multidrug efflux transporter AcrB TolC docking domain, DN and DC subdomains"/>
    <property type="match status" value="2"/>
</dbReference>
<dbReference type="EMBL" id="ABCS01000058">
    <property type="protein sequence ID" value="EDM76796.1"/>
    <property type="molecule type" value="Genomic_DNA"/>
</dbReference>
<feature type="transmembrane region" description="Helical" evidence="1">
    <location>
        <begin position="371"/>
        <end position="390"/>
    </location>
</feature>
<feature type="transmembrane region" description="Helical" evidence="1">
    <location>
        <begin position="474"/>
        <end position="495"/>
    </location>
</feature>
<feature type="transmembrane region" description="Helical" evidence="1">
    <location>
        <begin position="998"/>
        <end position="1014"/>
    </location>
</feature>
<feature type="transmembrane region" description="Helical" evidence="1">
    <location>
        <begin position="550"/>
        <end position="572"/>
    </location>
</feature>
<dbReference type="Gene3D" id="3.30.70.1430">
    <property type="entry name" value="Multidrug efflux transporter AcrB pore domain"/>
    <property type="match status" value="2"/>
</dbReference>
<organism evidence="2 3">
    <name type="scientific">Plesiocystis pacifica SIR-1</name>
    <dbReference type="NCBI Taxonomy" id="391625"/>
    <lineage>
        <taxon>Bacteria</taxon>
        <taxon>Pseudomonadati</taxon>
        <taxon>Myxococcota</taxon>
        <taxon>Polyangia</taxon>
        <taxon>Nannocystales</taxon>
        <taxon>Nannocystaceae</taxon>
        <taxon>Plesiocystis</taxon>
    </lineage>
</organism>
<evidence type="ECO:0000313" key="3">
    <source>
        <dbReference type="Proteomes" id="UP000005801"/>
    </source>
</evidence>
<gene>
    <name evidence="2" type="ORF">PPSIR1_18882</name>
</gene>
<name>A6GBJ2_9BACT</name>
<feature type="transmembrane region" description="Helical" evidence="1">
    <location>
        <begin position="397"/>
        <end position="417"/>
    </location>
</feature>
<dbReference type="PRINTS" id="PR00702">
    <property type="entry name" value="ACRIFLAVINRP"/>
</dbReference>
<dbReference type="SUPFAM" id="SSF82866">
    <property type="entry name" value="Multidrug efflux transporter AcrB transmembrane domain"/>
    <property type="match status" value="2"/>
</dbReference>
<dbReference type="STRING" id="391625.PPSIR1_18882"/>
<dbReference type="OrthoDB" id="9806532at2"/>
<dbReference type="PANTHER" id="PTHR32063:SF33">
    <property type="entry name" value="RND SUPERFAMILY EFFLUX PUMP PERMEASE COMPONENT"/>
    <property type="match status" value="1"/>
</dbReference>
<feature type="transmembrane region" description="Helical" evidence="1">
    <location>
        <begin position="442"/>
        <end position="462"/>
    </location>
</feature>
<evidence type="ECO:0000256" key="1">
    <source>
        <dbReference type="SAM" id="Phobius"/>
    </source>
</evidence>
<dbReference type="AlphaFoldDB" id="A6GBJ2"/>
<dbReference type="Gene3D" id="3.30.70.1320">
    <property type="entry name" value="Multidrug efflux transporter AcrB pore domain like"/>
    <property type="match status" value="1"/>
</dbReference>
<dbReference type="RefSeq" id="WP_006974083.1">
    <property type="nucleotide sequence ID" value="NZ_ABCS01000058.1"/>
</dbReference>
<feature type="transmembrane region" description="Helical" evidence="1">
    <location>
        <begin position="921"/>
        <end position="941"/>
    </location>
</feature>
<keyword evidence="1" id="KW-0812">Transmembrane</keyword>
<dbReference type="Gene3D" id="3.30.70.1440">
    <property type="entry name" value="Multidrug efflux transporter AcrB pore domain"/>
    <property type="match status" value="1"/>
</dbReference>
<feature type="transmembrane region" description="Helical" evidence="1">
    <location>
        <begin position="515"/>
        <end position="538"/>
    </location>
</feature>
<comment type="caution">
    <text evidence="2">The sequence shown here is derived from an EMBL/GenBank/DDBJ whole genome shotgun (WGS) entry which is preliminary data.</text>
</comment>
<dbReference type="InterPro" id="IPR001036">
    <property type="entry name" value="Acrflvin-R"/>
</dbReference>
<dbReference type="Gene3D" id="1.20.1640.10">
    <property type="entry name" value="Multidrug efflux transporter AcrB transmembrane domain"/>
    <property type="match status" value="2"/>
</dbReference>
<dbReference type="GO" id="GO:0042910">
    <property type="term" value="F:xenobiotic transmembrane transporter activity"/>
    <property type="evidence" value="ECO:0007669"/>
    <property type="project" value="TreeGrafter"/>
</dbReference>